<feature type="non-terminal residue" evidence="2">
    <location>
        <position position="1"/>
    </location>
</feature>
<sequence length="693" mass="77233">EECCRPDRERKGLRELSLETWLQRCEEGSGSGINNDSKINSNNNSNNNNSSNNNSNSINNADNSNNNNSNTNTNSSSSNSNSDSSSSSGARLQRHRTALLRNFDSVEQVLSLYLRGSGAHLGAGAGTAAGAPAEPASSFSLHAQFFIDLGIASPAERELFQASVRRALQEEEGGGLRNEEVVGRARGLWPAEAFRSYSWAAWLRDVDGGSRCLNCYIDRLEEQYDTLEQIVELYSERSPAGWCCPRDIFFQDLQVHEPSHRSLFRSWFKISCLAPMPAAASEPPQQPTTTNNNDNDNNNNNNEVNPCAAAASEPPQQEAAGLFAGQPGAKQQEEQQEEQEQQKQQQHQQEQQQQQQEEEEQQQQQEASRPGPNWIASRNVNNSNNNKKKKKDNTNTNNTNNNTNHSNNNNNNHNNNHSNNNHNNHSNHSNNKNNHNSNREGPCTRPRPEAGRFGHLEQDFASWFRVVGLPPGPALARYAQGLLDRYLLSATCGSRRGCYDQPNNNNNNSNNKKNNDHNKKKNNNSNNNKNNKSNDHTNNSSGSGSGSGSGRARRDCTDKPESSEHNNNDDNINDNKNNNDNNDNNNKNNDNNGYSLDCQLFQQMGVSNAEHRAILEDWLLDGWRAESCAVSDSDQEVEASSATESPQHEMDPSGLLLEEYCATLQENYDTPEQVLRLYTEALVPGVWNPMFFE</sequence>
<reference evidence="2" key="1">
    <citation type="submission" date="2021-02" db="EMBL/GenBank/DDBJ databases">
        <authorList>
            <person name="Dougan E. K."/>
            <person name="Rhodes N."/>
            <person name="Thang M."/>
            <person name="Chan C."/>
        </authorList>
    </citation>
    <scope>NUCLEOTIDE SEQUENCE</scope>
</reference>
<accession>A0A813KHF9</accession>
<dbReference type="AlphaFoldDB" id="A0A813KHF9"/>
<feature type="compositionally biased region" description="Low complexity" evidence="1">
    <location>
        <begin position="574"/>
        <end position="592"/>
    </location>
</feature>
<feature type="region of interest" description="Disordered" evidence="1">
    <location>
        <begin position="497"/>
        <end position="594"/>
    </location>
</feature>
<comment type="caution">
    <text evidence="2">The sequence shown here is derived from an EMBL/GenBank/DDBJ whole genome shotgun (WGS) entry which is preliminary data.</text>
</comment>
<feature type="compositionally biased region" description="Low complexity" evidence="1">
    <location>
        <begin position="503"/>
        <end position="512"/>
    </location>
</feature>
<feature type="compositionally biased region" description="Low complexity" evidence="1">
    <location>
        <begin position="523"/>
        <end position="542"/>
    </location>
</feature>
<feature type="region of interest" description="Disordered" evidence="1">
    <location>
        <begin position="278"/>
        <end position="451"/>
    </location>
</feature>
<dbReference type="EMBL" id="CAJNNW010029391">
    <property type="protein sequence ID" value="CAE8700109.1"/>
    <property type="molecule type" value="Genomic_DNA"/>
</dbReference>
<feature type="compositionally biased region" description="Low complexity" evidence="1">
    <location>
        <begin position="394"/>
        <end position="436"/>
    </location>
</feature>
<protein>
    <submittedName>
        <fullName evidence="2">Uncharacterized protein</fullName>
    </submittedName>
</protein>
<organism evidence="2 3">
    <name type="scientific">Polarella glacialis</name>
    <name type="common">Dinoflagellate</name>
    <dbReference type="NCBI Taxonomy" id="89957"/>
    <lineage>
        <taxon>Eukaryota</taxon>
        <taxon>Sar</taxon>
        <taxon>Alveolata</taxon>
        <taxon>Dinophyceae</taxon>
        <taxon>Suessiales</taxon>
        <taxon>Suessiaceae</taxon>
        <taxon>Polarella</taxon>
    </lineage>
</organism>
<evidence type="ECO:0000256" key="1">
    <source>
        <dbReference type="SAM" id="MobiDB-lite"/>
    </source>
</evidence>
<dbReference type="PANTHER" id="PTHR36193:SF24">
    <property type="entry name" value="LIPASE MATURATION FACTOR"/>
    <property type="match status" value="1"/>
</dbReference>
<name>A0A813KHF9_POLGL</name>
<feature type="compositionally biased region" description="Low complexity" evidence="1">
    <location>
        <begin position="342"/>
        <end position="355"/>
    </location>
</feature>
<feature type="compositionally biased region" description="Basic and acidic residues" evidence="1">
    <location>
        <begin position="552"/>
        <end position="568"/>
    </location>
</feature>
<gene>
    <name evidence="2" type="ORF">PGLA2088_LOCUS31449</name>
</gene>
<feature type="compositionally biased region" description="Low complexity" evidence="1">
    <location>
        <begin position="32"/>
        <end position="88"/>
    </location>
</feature>
<feature type="region of interest" description="Disordered" evidence="1">
    <location>
        <begin position="27"/>
        <end position="93"/>
    </location>
</feature>
<feature type="compositionally biased region" description="Low complexity" evidence="1">
    <location>
        <begin position="291"/>
        <end position="320"/>
    </location>
</feature>
<feature type="non-terminal residue" evidence="2">
    <location>
        <position position="693"/>
    </location>
</feature>
<evidence type="ECO:0000313" key="3">
    <source>
        <dbReference type="Proteomes" id="UP000626109"/>
    </source>
</evidence>
<feature type="region of interest" description="Disordered" evidence="1">
    <location>
        <begin position="631"/>
        <end position="651"/>
    </location>
</feature>
<dbReference type="Proteomes" id="UP000626109">
    <property type="component" value="Unassembled WGS sequence"/>
</dbReference>
<dbReference type="PANTHER" id="PTHR36193">
    <property type="entry name" value="PHISTB DOMAIN-CONTAINING RESA-LIKE PROTEIN 1"/>
    <property type="match status" value="1"/>
</dbReference>
<proteinExistence type="predicted"/>
<evidence type="ECO:0000313" key="2">
    <source>
        <dbReference type="EMBL" id="CAE8700109.1"/>
    </source>
</evidence>